<gene>
    <name evidence="3" type="ORF">FGADI_11317</name>
</gene>
<evidence type="ECO:0000313" key="3">
    <source>
        <dbReference type="EMBL" id="KAF4946240.1"/>
    </source>
</evidence>
<dbReference type="AlphaFoldDB" id="A0A8H4SVB9"/>
<evidence type="ECO:0000259" key="2">
    <source>
        <dbReference type="Pfam" id="PF01979"/>
    </source>
</evidence>
<dbReference type="GO" id="GO:0016810">
    <property type="term" value="F:hydrolase activity, acting on carbon-nitrogen (but not peptide) bonds"/>
    <property type="evidence" value="ECO:0007669"/>
    <property type="project" value="InterPro"/>
</dbReference>
<dbReference type="SUPFAM" id="SSF51338">
    <property type="entry name" value="Composite domain of metallo-dependent hydrolases"/>
    <property type="match status" value="1"/>
</dbReference>
<dbReference type="EMBL" id="JABFAI010000330">
    <property type="protein sequence ID" value="KAF4946240.1"/>
    <property type="molecule type" value="Genomic_DNA"/>
</dbReference>
<keyword evidence="4" id="KW-1185">Reference proteome</keyword>
<reference evidence="3" key="2">
    <citation type="submission" date="2020-05" db="EMBL/GenBank/DDBJ databases">
        <authorList>
            <person name="Kim H.-S."/>
            <person name="Proctor R.H."/>
            <person name="Brown D.W."/>
        </authorList>
    </citation>
    <scope>NUCLEOTIDE SEQUENCE</scope>
    <source>
        <strain evidence="3">NRRL 45417</strain>
    </source>
</reference>
<dbReference type="Gene3D" id="3.20.20.140">
    <property type="entry name" value="Metal-dependent hydrolases"/>
    <property type="match status" value="1"/>
</dbReference>
<dbReference type="OrthoDB" id="194468at2759"/>
<keyword evidence="1" id="KW-0378">Hydrolase</keyword>
<dbReference type="InterPro" id="IPR006680">
    <property type="entry name" value="Amidohydro-rel"/>
</dbReference>
<dbReference type="Proteomes" id="UP000604273">
    <property type="component" value="Unassembled WGS sequence"/>
</dbReference>
<dbReference type="PANTHER" id="PTHR43794:SF11">
    <property type="entry name" value="AMIDOHYDROLASE-RELATED DOMAIN-CONTAINING PROTEIN"/>
    <property type="match status" value="1"/>
</dbReference>
<dbReference type="SUPFAM" id="SSF51556">
    <property type="entry name" value="Metallo-dependent hydrolases"/>
    <property type="match status" value="1"/>
</dbReference>
<sequence length="983" mass="109523">MTARILLQNGTVLQHNAQDNVIALRNTDVLIEGDRIVDIGQGIEPQNASIIDCDGKIIAPGFINAHHHVWQSQLKGRLGDSTMLDYMLEANLQSFNFTPDDIFWGQLAGCLEALDAGTTCVVDNAHGASDPEHGPAALSATLASGIRSIFCHGVMPLRAAEWTESSFELDRSPQPDWLLPQIDSLAAKAPFGDDKRVRLGFFFDSYFLPENIISETLKHVKDAGVKLITSHYRHWPISKGQSRVPEQLHACGLLGPDILLTHGNGATPEQASLLTEAGTYIVSTPDAEIFMASGADPVAFREDLPLTCLGADCHSCGPVSMMHQMQIALASDRGSQNSKTFALGHYPKKMRATVQEAFNLATIKAARAINMDKDIGSIAVGKLADLIIFDTTSPSISCAADHDPLTAIVRHAGIREVETVIVGGKVRKHNGSLQNVHLAEGREAGFDFKNEAVDSKVGLSWKEIAKELSRSRSEIQGRISKVNKELAKEKLIGMMGGLKDILISSKEDTRRLYSLLQSYIEDPSRAKAVTEVVIDGTPWIYASTSKLPDYDELPTSMGYEELGDPPETRLRKYARRLDLSDETADQVDKILDWKRREYDSKLQKESEFSVAMIILLFSLCENITTLYLAENLQQPVLDYMLKANYAQMKSPPLQKLKNVCFFAGARSDERFYSALDILGFIQLIHRLPALESVTMDAMSDYQADRTFFVPRTGNMKRLEITHCDISPSFLAIMISIPKALEEFKLSIGGLMSIDGADTSSEPFYIAKALSAHRQSLRVLDIDVNAGSRADALDWDVDKSYEEDDGSHWEIKDQLDLYGRERMALDKKISTAHKMESGEEYTPTIGSLHGFPRLTHLSIGIMSLLGEYDWWKPPFRLQEPPYRLEKPAPYRLVDMLPPSLEYLCIYGYTRGENPDVDEHIDEFLAEKDDKLPNLKVVEGIDERVRDIKDILHDMTVAEVDEDELYVRGGGFESGWKKVEEPKQN</sequence>
<dbReference type="Pfam" id="PF01979">
    <property type="entry name" value="Amidohydro_1"/>
    <property type="match status" value="1"/>
</dbReference>
<name>A0A8H4SVB9_9HYPO</name>
<comment type="caution">
    <text evidence="3">The sequence shown here is derived from an EMBL/GenBank/DDBJ whole genome shotgun (WGS) entry which is preliminary data.</text>
</comment>
<dbReference type="InterPro" id="IPR050287">
    <property type="entry name" value="MTA/SAH_deaminase"/>
</dbReference>
<evidence type="ECO:0000313" key="4">
    <source>
        <dbReference type="Proteomes" id="UP000604273"/>
    </source>
</evidence>
<evidence type="ECO:0000256" key="1">
    <source>
        <dbReference type="ARBA" id="ARBA00022801"/>
    </source>
</evidence>
<accession>A0A8H4SVB9</accession>
<dbReference type="InterPro" id="IPR011059">
    <property type="entry name" value="Metal-dep_hydrolase_composite"/>
</dbReference>
<organism evidence="3 4">
    <name type="scientific">Fusarium gaditjirri</name>
    <dbReference type="NCBI Taxonomy" id="282569"/>
    <lineage>
        <taxon>Eukaryota</taxon>
        <taxon>Fungi</taxon>
        <taxon>Dikarya</taxon>
        <taxon>Ascomycota</taxon>
        <taxon>Pezizomycotina</taxon>
        <taxon>Sordariomycetes</taxon>
        <taxon>Hypocreomycetidae</taxon>
        <taxon>Hypocreales</taxon>
        <taxon>Nectriaceae</taxon>
        <taxon>Fusarium</taxon>
        <taxon>Fusarium nisikadoi species complex</taxon>
    </lineage>
</organism>
<dbReference type="Gene3D" id="2.30.40.10">
    <property type="entry name" value="Urease, subunit C, domain 1"/>
    <property type="match status" value="1"/>
</dbReference>
<dbReference type="InterPro" id="IPR032466">
    <property type="entry name" value="Metal_Hydrolase"/>
</dbReference>
<dbReference type="PANTHER" id="PTHR43794">
    <property type="entry name" value="AMINOHYDROLASE SSNA-RELATED"/>
    <property type="match status" value="1"/>
</dbReference>
<feature type="domain" description="Amidohydrolase-related" evidence="2">
    <location>
        <begin position="57"/>
        <end position="426"/>
    </location>
</feature>
<reference evidence="3" key="1">
    <citation type="journal article" date="2020" name="BMC Genomics">
        <title>Correction to: Identification and distribution of gene clusters required for synthesis of sphingolipid metabolism inhibitors in diverse species of the filamentous fungus Fusarium.</title>
        <authorList>
            <person name="Kim H.S."/>
            <person name="Lohmar J.M."/>
            <person name="Busman M."/>
            <person name="Brown D.W."/>
            <person name="Naumann T.A."/>
            <person name="Divon H.H."/>
            <person name="Lysoe E."/>
            <person name="Uhlig S."/>
            <person name="Proctor R.H."/>
        </authorList>
    </citation>
    <scope>NUCLEOTIDE SEQUENCE</scope>
    <source>
        <strain evidence="3">NRRL 45417</strain>
    </source>
</reference>
<protein>
    <recommendedName>
        <fullName evidence="2">Amidohydrolase-related domain-containing protein</fullName>
    </recommendedName>
</protein>
<proteinExistence type="predicted"/>